<evidence type="ECO:0000313" key="2">
    <source>
        <dbReference type="EMBL" id="CAB1460735.1"/>
    </source>
</evidence>
<accession>A0A9N7W5E7</accession>
<name>A0A9N7W5E7_PLEPL</name>
<dbReference type="EMBL" id="CADEAL010004491">
    <property type="protein sequence ID" value="CAB1460735.1"/>
    <property type="molecule type" value="Genomic_DNA"/>
</dbReference>
<protein>
    <submittedName>
        <fullName evidence="2">Uncharacterized protein</fullName>
    </submittedName>
</protein>
<gene>
    <name evidence="2" type="ORF">PLEPLA_LOCUS48607</name>
</gene>
<feature type="region of interest" description="Disordered" evidence="1">
    <location>
        <begin position="1"/>
        <end position="37"/>
    </location>
</feature>
<dbReference type="Proteomes" id="UP001153269">
    <property type="component" value="Unassembled WGS sequence"/>
</dbReference>
<reference evidence="2" key="1">
    <citation type="submission" date="2020-03" db="EMBL/GenBank/DDBJ databases">
        <authorList>
            <person name="Weist P."/>
        </authorList>
    </citation>
    <scope>NUCLEOTIDE SEQUENCE</scope>
</reference>
<sequence>MEPELCVNPQRKQPHHHLHHHQQQQQQQRVSSSQDELVLKCPSAKQLKPPSVPVELQSNHKDETAVCTGHLLGEWAVHSPHTFCFTEKKFGRSHRREEAVAQFRPEPDMVHMWP</sequence>
<comment type="caution">
    <text evidence="2">The sequence shown here is derived from an EMBL/GenBank/DDBJ whole genome shotgun (WGS) entry which is preliminary data.</text>
</comment>
<evidence type="ECO:0000256" key="1">
    <source>
        <dbReference type="SAM" id="MobiDB-lite"/>
    </source>
</evidence>
<proteinExistence type="predicted"/>
<feature type="compositionally biased region" description="Basic residues" evidence="1">
    <location>
        <begin position="12"/>
        <end position="22"/>
    </location>
</feature>
<dbReference type="AlphaFoldDB" id="A0A9N7W5E7"/>
<evidence type="ECO:0000313" key="3">
    <source>
        <dbReference type="Proteomes" id="UP001153269"/>
    </source>
</evidence>
<keyword evidence="3" id="KW-1185">Reference proteome</keyword>
<organism evidence="2 3">
    <name type="scientific">Pleuronectes platessa</name>
    <name type="common">European plaice</name>
    <dbReference type="NCBI Taxonomy" id="8262"/>
    <lineage>
        <taxon>Eukaryota</taxon>
        <taxon>Metazoa</taxon>
        <taxon>Chordata</taxon>
        <taxon>Craniata</taxon>
        <taxon>Vertebrata</taxon>
        <taxon>Euteleostomi</taxon>
        <taxon>Actinopterygii</taxon>
        <taxon>Neopterygii</taxon>
        <taxon>Teleostei</taxon>
        <taxon>Neoteleostei</taxon>
        <taxon>Acanthomorphata</taxon>
        <taxon>Carangaria</taxon>
        <taxon>Pleuronectiformes</taxon>
        <taxon>Pleuronectoidei</taxon>
        <taxon>Pleuronectidae</taxon>
        <taxon>Pleuronectes</taxon>
    </lineage>
</organism>